<keyword evidence="1" id="KW-0597">Phosphoprotein</keyword>
<evidence type="ECO:0000256" key="3">
    <source>
        <dbReference type="SAM" id="MobiDB-lite"/>
    </source>
</evidence>
<evidence type="ECO:0000259" key="4">
    <source>
        <dbReference type="PROSITE" id="PS50800"/>
    </source>
</evidence>
<evidence type="ECO:0000313" key="5">
    <source>
        <dbReference type="Proteomes" id="UP000694941"/>
    </source>
</evidence>
<name>A0ABM1RWQ1_LIMPO</name>
<reference evidence="6" key="1">
    <citation type="submission" date="2025-08" db="UniProtKB">
        <authorList>
            <consortium name="RefSeq"/>
        </authorList>
    </citation>
    <scope>IDENTIFICATION</scope>
    <source>
        <tissue evidence="6">Muscle</tissue>
    </source>
</reference>
<evidence type="ECO:0000256" key="1">
    <source>
        <dbReference type="ARBA" id="ARBA00022553"/>
    </source>
</evidence>
<dbReference type="GeneID" id="106476159"/>
<feature type="compositionally biased region" description="Basic and acidic residues" evidence="3">
    <location>
        <begin position="73"/>
        <end position="91"/>
    </location>
</feature>
<feature type="compositionally biased region" description="Basic and acidic residues" evidence="3">
    <location>
        <begin position="53"/>
        <end position="63"/>
    </location>
</feature>
<keyword evidence="5" id="KW-1185">Reference proteome</keyword>
<dbReference type="SUPFAM" id="SSF68906">
    <property type="entry name" value="SAP domain"/>
    <property type="match status" value="1"/>
</dbReference>
<sequence length="189" mass="20990">MDETGDEVEVLLETTDLLGMKVADLKKELKLRGLAITGNKNELIERLQEAMHLSKDVDQTDPRDEVDEDEVLGDEHSSGEDTITTEDHGTVNEEEIFGAVTKSETEVLTKPVVKVKPSPKQQVINTKVDKAPSKVTGVTRISRPVLQQKTPVKTSEKSVAEHEEDLKKKVVITSVKTLTPEKVFLFFSP</sequence>
<feature type="region of interest" description="Disordered" evidence="3">
    <location>
        <begin position="53"/>
        <end position="91"/>
    </location>
</feature>
<protein>
    <submittedName>
        <fullName evidence="6">Uncharacterized protein LOC106476159 isoform X1</fullName>
    </submittedName>
</protein>
<dbReference type="Pfam" id="PF02037">
    <property type="entry name" value="SAP"/>
    <property type="match status" value="1"/>
</dbReference>
<accession>A0ABM1RWQ1</accession>
<gene>
    <name evidence="6" type="primary">LOC106476159</name>
</gene>
<dbReference type="PANTHER" id="PTHR46551:SF1">
    <property type="entry name" value="SAP DOMAIN-CONTAINING RIBONUCLEOPROTEIN"/>
    <property type="match status" value="1"/>
</dbReference>
<evidence type="ECO:0000313" key="6">
    <source>
        <dbReference type="RefSeq" id="XP_022235806.1"/>
    </source>
</evidence>
<dbReference type="InterPro" id="IPR052240">
    <property type="entry name" value="SAP_domain_ribonucleoprotein"/>
</dbReference>
<dbReference type="PANTHER" id="PTHR46551">
    <property type="entry name" value="SAP DOMAIN-CONTAINING RIBONUCLEOPROTEIN"/>
    <property type="match status" value="1"/>
</dbReference>
<feature type="domain" description="SAP" evidence="4">
    <location>
        <begin position="17"/>
        <end position="51"/>
    </location>
</feature>
<dbReference type="InterPro" id="IPR003034">
    <property type="entry name" value="SAP_dom"/>
</dbReference>
<dbReference type="Proteomes" id="UP000694941">
    <property type="component" value="Unplaced"/>
</dbReference>
<dbReference type="Gene3D" id="1.10.720.30">
    <property type="entry name" value="SAP domain"/>
    <property type="match status" value="1"/>
</dbReference>
<dbReference type="InterPro" id="IPR036361">
    <property type="entry name" value="SAP_dom_sf"/>
</dbReference>
<comment type="similarity">
    <text evidence="2">Belongs to the SAP domain-containing ribonucleoprotein family.</text>
</comment>
<dbReference type="RefSeq" id="XP_022235806.1">
    <property type="nucleotide sequence ID" value="XM_022380098.1"/>
</dbReference>
<dbReference type="PROSITE" id="PS50800">
    <property type="entry name" value="SAP"/>
    <property type="match status" value="1"/>
</dbReference>
<proteinExistence type="inferred from homology"/>
<organism evidence="5 6">
    <name type="scientific">Limulus polyphemus</name>
    <name type="common">Atlantic horseshoe crab</name>
    <dbReference type="NCBI Taxonomy" id="6850"/>
    <lineage>
        <taxon>Eukaryota</taxon>
        <taxon>Metazoa</taxon>
        <taxon>Ecdysozoa</taxon>
        <taxon>Arthropoda</taxon>
        <taxon>Chelicerata</taxon>
        <taxon>Merostomata</taxon>
        <taxon>Xiphosura</taxon>
        <taxon>Limulidae</taxon>
        <taxon>Limulus</taxon>
    </lineage>
</organism>
<evidence type="ECO:0000256" key="2">
    <source>
        <dbReference type="ARBA" id="ARBA00046328"/>
    </source>
</evidence>
<dbReference type="SMART" id="SM00513">
    <property type="entry name" value="SAP"/>
    <property type="match status" value="1"/>
</dbReference>